<dbReference type="GO" id="GO:0000287">
    <property type="term" value="F:magnesium ion binding"/>
    <property type="evidence" value="ECO:0007669"/>
    <property type="project" value="InterPro"/>
</dbReference>
<evidence type="ECO:0000259" key="3">
    <source>
        <dbReference type="Pfam" id="PF01648"/>
    </source>
</evidence>
<protein>
    <recommendedName>
        <fullName evidence="3">4'-phosphopantetheinyl transferase domain-containing protein</fullName>
    </recommendedName>
</protein>
<dbReference type="Proteomes" id="UP001324427">
    <property type="component" value="Unassembled WGS sequence"/>
</dbReference>
<reference evidence="4 5" key="1">
    <citation type="submission" date="2021-11" db="EMBL/GenBank/DDBJ databases">
        <title>Black yeast isolated from Biological Soil Crust.</title>
        <authorList>
            <person name="Kurbessoian T."/>
        </authorList>
    </citation>
    <scope>NUCLEOTIDE SEQUENCE [LARGE SCALE GENOMIC DNA]</scope>
    <source>
        <strain evidence="4 5">CCFEE 5522</strain>
    </source>
</reference>
<proteinExistence type="predicted"/>
<dbReference type="AlphaFoldDB" id="A0AAV9JG97"/>
<sequence>MPPRPFPYPLSIGTDIAHTVRIQRIVAPVNANDAPTRLFRFMRQFLTYREQQEFWARFKGARTALGPQLPHVARYLAGRWAAKEAAIKAVHWRTLSALHVQILRRQPGSHGGGPLYAVILDKPAASRPSGKRAHPPVSAEPASMEPILDGFQDADQLEHGDATAQAPSGPGPSKPLDDEYTPAELQDDDIPGQIAQISISHDGEYATAVCLAAEEPSAGDVGGEAAARNF</sequence>
<feature type="domain" description="4'-phosphopantetheinyl transferase" evidence="3">
    <location>
        <begin position="11"/>
        <end position="94"/>
    </location>
</feature>
<evidence type="ECO:0000313" key="4">
    <source>
        <dbReference type="EMBL" id="KAK4544062.1"/>
    </source>
</evidence>
<keyword evidence="1" id="KW-0808">Transferase</keyword>
<dbReference type="Gene3D" id="3.90.470.20">
    <property type="entry name" value="4'-phosphopantetheinyl transferase domain"/>
    <property type="match status" value="1"/>
</dbReference>
<feature type="region of interest" description="Disordered" evidence="2">
    <location>
        <begin position="160"/>
        <end position="182"/>
    </location>
</feature>
<dbReference type="EMBL" id="JAVFHQ010000027">
    <property type="protein sequence ID" value="KAK4544062.1"/>
    <property type="molecule type" value="Genomic_DNA"/>
</dbReference>
<dbReference type="InterPro" id="IPR008278">
    <property type="entry name" value="4-PPantetheinyl_Trfase_dom"/>
</dbReference>
<dbReference type="InterPro" id="IPR037143">
    <property type="entry name" value="4-PPantetheinyl_Trfase_dom_sf"/>
</dbReference>
<dbReference type="GO" id="GO:0008897">
    <property type="term" value="F:holo-[acyl-carrier-protein] synthase activity"/>
    <property type="evidence" value="ECO:0007669"/>
    <property type="project" value="InterPro"/>
</dbReference>
<gene>
    <name evidence="4" type="ORF">LTR36_004560</name>
</gene>
<evidence type="ECO:0000313" key="5">
    <source>
        <dbReference type="Proteomes" id="UP001324427"/>
    </source>
</evidence>
<evidence type="ECO:0000256" key="1">
    <source>
        <dbReference type="ARBA" id="ARBA00022679"/>
    </source>
</evidence>
<accession>A0AAV9JG97</accession>
<comment type="caution">
    <text evidence="4">The sequence shown here is derived from an EMBL/GenBank/DDBJ whole genome shotgun (WGS) entry which is preliminary data.</text>
</comment>
<organism evidence="4 5">
    <name type="scientific">Oleoguttula mirabilis</name>
    <dbReference type="NCBI Taxonomy" id="1507867"/>
    <lineage>
        <taxon>Eukaryota</taxon>
        <taxon>Fungi</taxon>
        <taxon>Dikarya</taxon>
        <taxon>Ascomycota</taxon>
        <taxon>Pezizomycotina</taxon>
        <taxon>Dothideomycetes</taxon>
        <taxon>Dothideomycetidae</taxon>
        <taxon>Mycosphaerellales</taxon>
        <taxon>Teratosphaeriaceae</taxon>
        <taxon>Oleoguttula</taxon>
    </lineage>
</organism>
<dbReference type="Pfam" id="PF01648">
    <property type="entry name" value="ACPS"/>
    <property type="match status" value="1"/>
</dbReference>
<name>A0AAV9JG97_9PEZI</name>
<keyword evidence="5" id="KW-1185">Reference proteome</keyword>
<dbReference type="SUPFAM" id="SSF56214">
    <property type="entry name" value="4'-phosphopantetheinyl transferase"/>
    <property type="match status" value="1"/>
</dbReference>
<evidence type="ECO:0000256" key="2">
    <source>
        <dbReference type="SAM" id="MobiDB-lite"/>
    </source>
</evidence>